<dbReference type="Proteomes" id="UP000545286">
    <property type="component" value="Unassembled WGS sequence"/>
</dbReference>
<dbReference type="OrthoDB" id="5122625at2"/>
<comment type="caution">
    <text evidence="2">The sequence shown here is derived from an EMBL/GenBank/DDBJ whole genome shotgun (WGS) entry which is preliminary data.</text>
</comment>
<evidence type="ECO:0000256" key="1">
    <source>
        <dbReference type="SAM" id="Phobius"/>
    </source>
</evidence>
<evidence type="ECO:0000313" key="2">
    <source>
        <dbReference type="EMBL" id="MBB2958142.1"/>
    </source>
</evidence>
<keyword evidence="1" id="KW-0812">Transmembrane</keyword>
<protein>
    <submittedName>
        <fullName evidence="2">Uncharacterized protein</fullName>
    </submittedName>
</protein>
<dbReference type="EMBL" id="JACHWJ010000003">
    <property type="protein sequence ID" value="MBB2958142.1"/>
    <property type="molecule type" value="Genomic_DNA"/>
</dbReference>
<name>A0A7W4YFB9_9MICO</name>
<feature type="transmembrane region" description="Helical" evidence="1">
    <location>
        <begin position="28"/>
        <end position="46"/>
    </location>
</feature>
<feature type="transmembrane region" description="Helical" evidence="1">
    <location>
        <begin position="5"/>
        <end position="22"/>
    </location>
</feature>
<accession>A0A7W4YFB9</accession>
<gene>
    <name evidence="2" type="ORF">FHX72_002287</name>
</gene>
<sequence>MKKLMLNTYMWVAVAFYVVALIDLGNDGSIWIVWFALGLVFTIIAYRRPSGIAKTAAAEESEDTP</sequence>
<keyword evidence="3" id="KW-1185">Reference proteome</keyword>
<proteinExistence type="predicted"/>
<dbReference type="RefSeq" id="WP_156479813.1">
    <property type="nucleotide sequence ID" value="NZ_CZJY01000104.1"/>
</dbReference>
<keyword evidence="1" id="KW-0472">Membrane</keyword>
<keyword evidence="1" id="KW-1133">Transmembrane helix</keyword>
<dbReference type="AlphaFoldDB" id="A0A7W4YFB9"/>
<evidence type="ECO:0000313" key="3">
    <source>
        <dbReference type="Proteomes" id="UP000545286"/>
    </source>
</evidence>
<reference evidence="2 3" key="1">
    <citation type="submission" date="2020-08" db="EMBL/GenBank/DDBJ databases">
        <title>Sequencing the genomes of 1000 actinobacteria strains.</title>
        <authorList>
            <person name="Klenk H.-P."/>
        </authorList>
    </citation>
    <scope>NUCLEOTIDE SEQUENCE [LARGE SCALE GENOMIC DNA]</scope>
    <source>
        <strain evidence="2 3">DSM 20419</strain>
    </source>
</reference>
<organism evidence="2 3">
    <name type="scientific">Pseudoclavibacter helvolus</name>
    <dbReference type="NCBI Taxonomy" id="255205"/>
    <lineage>
        <taxon>Bacteria</taxon>
        <taxon>Bacillati</taxon>
        <taxon>Actinomycetota</taxon>
        <taxon>Actinomycetes</taxon>
        <taxon>Micrococcales</taxon>
        <taxon>Microbacteriaceae</taxon>
        <taxon>Pseudoclavibacter</taxon>
    </lineage>
</organism>